<dbReference type="Proteomes" id="UP001150581">
    <property type="component" value="Unassembled WGS sequence"/>
</dbReference>
<dbReference type="EC" id="3.4.24.37" evidence="1"/>
<accession>A0ACC1I5T9</accession>
<name>A0ACC1I5T9_9FUNG</name>
<gene>
    <name evidence="1" type="primary">PRD1_6</name>
    <name evidence="1" type="ORF">LPJ66_009421</name>
</gene>
<comment type="caution">
    <text evidence="1">The sequence shown here is derived from an EMBL/GenBank/DDBJ whole genome shotgun (WGS) entry which is preliminary data.</text>
</comment>
<evidence type="ECO:0000313" key="1">
    <source>
        <dbReference type="EMBL" id="KAJ1886857.1"/>
    </source>
</evidence>
<organism evidence="1 2">
    <name type="scientific">Kickxella alabastrina</name>
    <dbReference type="NCBI Taxonomy" id="61397"/>
    <lineage>
        <taxon>Eukaryota</taxon>
        <taxon>Fungi</taxon>
        <taxon>Fungi incertae sedis</taxon>
        <taxon>Zoopagomycota</taxon>
        <taxon>Kickxellomycotina</taxon>
        <taxon>Kickxellomycetes</taxon>
        <taxon>Kickxellales</taxon>
        <taxon>Kickxellaceae</taxon>
        <taxon>Kickxella</taxon>
    </lineage>
</organism>
<sequence>MTSRAYRLIKGAVLNFARSPGDIRATVGNIISRGKQVQDLVANQPKPTFSNTVAPLAKFENDQGADSSIVTFLQNVSADKSVRDASSEAEQQLGAFRIESLMREDVYKSVRAVFDNKAEMTALEPEDRLLVEKMEEEYRRNGLALSAENRGKLGHIRKRLSELSIAFSRNTNENDGRILFTRQELGGLPADYFDGRATEVVDGVEKFVVTTKYPDLVPVMQLAKREQTRRQLLATEESRCPENIALLQEAIGLRVEAAQLLGYTTHAEFVLEQNMAKTPQAVLEFEHDLRNKLD</sequence>
<proteinExistence type="predicted"/>
<reference evidence="1" key="1">
    <citation type="submission" date="2022-07" db="EMBL/GenBank/DDBJ databases">
        <title>Phylogenomic reconstructions and comparative analyses of Kickxellomycotina fungi.</title>
        <authorList>
            <person name="Reynolds N.K."/>
            <person name="Stajich J.E."/>
            <person name="Barry K."/>
            <person name="Grigoriev I.V."/>
            <person name="Crous P."/>
            <person name="Smith M.E."/>
        </authorList>
    </citation>
    <scope>NUCLEOTIDE SEQUENCE</scope>
    <source>
        <strain evidence="1">Benny 63K</strain>
    </source>
</reference>
<keyword evidence="2" id="KW-1185">Reference proteome</keyword>
<evidence type="ECO:0000313" key="2">
    <source>
        <dbReference type="Proteomes" id="UP001150581"/>
    </source>
</evidence>
<feature type="non-terminal residue" evidence="1">
    <location>
        <position position="294"/>
    </location>
</feature>
<keyword evidence="1" id="KW-0378">Hydrolase</keyword>
<dbReference type="EMBL" id="JANBPG010002151">
    <property type="protein sequence ID" value="KAJ1886857.1"/>
    <property type="molecule type" value="Genomic_DNA"/>
</dbReference>
<protein>
    <submittedName>
        <fullName evidence="1">Metalloendopeptidase</fullName>
        <ecNumber evidence="1">3.4.24.37</ecNumber>
    </submittedName>
</protein>